<dbReference type="Proteomes" id="UP000499080">
    <property type="component" value="Unassembled WGS sequence"/>
</dbReference>
<gene>
    <name evidence="1" type="ORF">AVEN_172108_1</name>
</gene>
<dbReference type="AlphaFoldDB" id="A0A4Y2SVZ9"/>
<reference evidence="1 2" key="1">
    <citation type="journal article" date="2019" name="Sci. Rep.">
        <title>Orb-weaving spider Araneus ventricosus genome elucidates the spidroin gene catalogue.</title>
        <authorList>
            <person name="Kono N."/>
            <person name="Nakamura H."/>
            <person name="Ohtoshi R."/>
            <person name="Moran D.A.P."/>
            <person name="Shinohara A."/>
            <person name="Yoshida Y."/>
            <person name="Fujiwara M."/>
            <person name="Mori M."/>
            <person name="Tomita M."/>
            <person name="Arakawa K."/>
        </authorList>
    </citation>
    <scope>NUCLEOTIDE SEQUENCE [LARGE SCALE GENOMIC DNA]</scope>
</reference>
<dbReference type="EMBL" id="BGPR01024371">
    <property type="protein sequence ID" value="GBN92417.1"/>
    <property type="molecule type" value="Genomic_DNA"/>
</dbReference>
<name>A0A4Y2SVZ9_ARAVE</name>
<sequence length="87" mass="9586">MTRTTLALPASFPNFVTTPEGGRSALCYDSTCTMSTRADPLWNWISNQVHKRGGSSVELDFEPGPQARRIPCGIGFRTWSPLSGPYH</sequence>
<evidence type="ECO:0000313" key="1">
    <source>
        <dbReference type="EMBL" id="GBN92417.1"/>
    </source>
</evidence>
<proteinExistence type="predicted"/>
<keyword evidence="2" id="KW-1185">Reference proteome</keyword>
<protein>
    <submittedName>
        <fullName evidence="1">Uncharacterized protein</fullName>
    </submittedName>
</protein>
<comment type="caution">
    <text evidence="1">The sequence shown here is derived from an EMBL/GenBank/DDBJ whole genome shotgun (WGS) entry which is preliminary data.</text>
</comment>
<accession>A0A4Y2SVZ9</accession>
<evidence type="ECO:0000313" key="2">
    <source>
        <dbReference type="Proteomes" id="UP000499080"/>
    </source>
</evidence>
<organism evidence="1 2">
    <name type="scientific">Araneus ventricosus</name>
    <name type="common">Orbweaver spider</name>
    <name type="synonym">Epeira ventricosa</name>
    <dbReference type="NCBI Taxonomy" id="182803"/>
    <lineage>
        <taxon>Eukaryota</taxon>
        <taxon>Metazoa</taxon>
        <taxon>Ecdysozoa</taxon>
        <taxon>Arthropoda</taxon>
        <taxon>Chelicerata</taxon>
        <taxon>Arachnida</taxon>
        <taxon>Araneae</taxon>
        <taxon>Araneomorphae</taxon>
        <taxon>Entelegynae</taxon>
        <taxon>Araneoidea</taxon>
        <taxon>Araneidae</taxon>
        <taxon>Araneus</taxon>
    </lineage>
</organism>